<comment type="caution">
    <text evidence="1">The sequence shown here is derived from an EMBL/GenBank/DDBJ whole genome shotgun (WGS) entry which is preliminary data.</text>
</comment>
<evidence type="ECO:0000313" key="1">
    <source>
        <dbReference type="EMBL" id="MBI1621382.1"/>
    </source>
</evidence>
<keyword evidence="2" id="KW-1185">Reference proteome</keyword>
<dbReference type="Proteomes" id="UP000601789">
    <property type="component" value="Unassembled WGS sequence"/>
</dbReference>
<dbReference type="PIRSF" id="PIRSF020680">
    <property type="entry name" value="PhnH"/>
    <property type="match status" value="1"/>
</dbReference>
<keyword evidence="1" id="KW-0456">Lyase</keyword>
<dbReference type="InterPro" id="IPR008772">
    <property type="entry name" value="Phosphonate_metab_PhnH"/>
</dbReference>
<evidence type="ECO:0000313" key="2">
    <source>
        <dbReference type="Proteomes" id="UP000601789"/>
    </source>
</evidence>
<dbReference type="Gene3D" id="3.40.50.11310">
    <property type="entry name" value="Bacterial phosphonate metabolism protein PhnH"/>
    <property type="match status" value="1"/>
</dbReference>
<dbReference type="SUPFAM" id="SSF159709">
    <property type="entry name" value="PhnH-like"/>
    <property type="match status" value="1"/>
</dbReference>
<name>A0ABS0SDN5_9HYPH</name>
<dbReference type="RefSeq" id="WP_198476764.1">
    <property type="nucleotide sequence ID" value="NZ_JADGMQ010000007.1"/>
</dbReference>
<accession>A0ABS0SDN5</accession>
<sequence length="201" mass="21088">MRAADIEGGFASPVLDSQATFNAVMRAMAEPGTIQAVDREVSPPAALNPAAAAVALSLCDQETLVWLDAGLANTKGIDVWLSFHSGATVTSDPAQAQFLVVADPAKLPAFGSLAQGTQEYPDRSTTIILQVVSLDSGHQLTLSGPGIKGETPLSPQPMPDEFVRQWSENNAQFPCGVDLILAAPDAIACLPRTTRIHVQEG</sequence>
<proteinExistence type="predicted"/>
<dbReference type="NCBIfam" id="TIGR03292">
    <property type="entry name" value="PhnH_redo"/>
    <property type="match status" value="1"/>
</dbReference>
<protein>
    <submittedName>
        <fullName evidence="1">Phosphonate C-P lyase system protein PhnH</fullName>
    </submittedName>
</protein>
<reference evidence="1 2" key="1">
    <citation type="submission" date="2020-10" db="EMBL/GenBank/DDBJ databases">
        <title>Aquamicrobium zhengzhouensis sp. nov., a exopolysaccharide producing bacterium isolated from farmland soil.</title>
        <authorList>
            <person name="Wang X."/>
        </authorList>
    </citation>
    <scope>NUCLEOTIDE SEQUENCE [LARGE SCALE GENOMIC DNA]</scope>
    <source>
        <strain evidence="2">cd-1</strain>
    </source>
</reference>
<dbReference type="EMBL" id="JADGMQ010000007">
    <property type="protein sequence ID" value="MBI1621382.1"/>
    <property type="molecule type" value="Genomic_DNA"/>
</dbReference>
<dbReference type="Pfam" id="PF05845">
    <property type="entry name" value="PhnH"/>
    <property type="match status" value="1"/>
</dbReference>
<organism evidence="1 2">
    <name type="scientific">Aquamicrobium zhengzhouense</name>
    <dbReference type="NCBI Taxonomy" id="2781738"/>
    <lineage>
        <taxon>Bacteria</taxon>
        <taxon>Pseudomonadati</taxon>
        <taxon>Pseudomonadota</taxon>
        <taxon>Alphaproteobacteria</taxon>
        <taxon>Hyphomicrobiales</taxon>
        <taxon>Phyllobacteriaceae</taxon>
        <taxon>Aquamicrobium</taxon>
    </lineage>
</organism>
<dbReference type="InterPro" id="IPR038058">
    <property type="entry name" value="PhnH-like_sp"/>
</dbReference>
<dbReference type="GO" id="GO:0016829">
    <property type="term" value="F:lyase activity"/>
    <property type="evidence" value="ECO:0007669"/>
    <property type="project" value="UniProtKB-KW"/>
</dbReference>
<gene>
    <name evidence="1" type="primary">phnH</name>
    <name evidence="1" type="ORF">IOD40_11975</name>
</gene>